<proteinExistence type="predicted"/>
<gene>
    <name evidence="1" type="ORF">F5148DRAFT_822103</name>
</gene>
<dbReference type="EMBL" id="JAGFNK010000075">
    <property type="protein sequence ID" value="KAI9508969.1"/>
    <property type="molecule type" value="Genomic_DNA"/>
</dbReference>
<accession>A0ACC0UB85</accession>
<reference evidence="1" key="1">
    <citation type="submission" date="2021-03" db="EMBL/GenBank/DDBJ databases">
        <title>Evolutionary priming and transition to the ectomycorrhizal habit in an iconic lineage of mushroom-forming fungi: is preadaptation a requirement?</title>
        <authorList>
            <consortium name="DOE Joint Genome Institute"/>
            <person name="Looney B.P."/>
            <person name="Miyauchi S."/>
            <person name="Morin E."/>
            <person name="Drula E."/>
            <person name="Courty P.E."/>
            <person name="Chicoki N."/>
            <person name="Fauchery L."/>
            <person name="Kohler A."/>
            <person name="Kuo A."/>
            <person name="LaButti K."/>
            <person name="Pangilinan J."/>
            <person name="Lipzen A."/>
            <person name="Riley R."/>
            <person name="Andreopoulos W."/>
            <person name="He G."/>
            <person name="Johnson J."/>
            <person name="Barry K.W."/>
            <person name="Grigoriev I.V."/>
            <person name="Nagy L."/>
            <person name="Hibbett D."/>
            <person name="Henrissat B."/>
            <person name="Matheny P.B."/>
            <person name="Labbe J."/>
            <person name="Martin A.F."/>
        </authorList>
    </citation>
    <scope>NUCLEOTIDE SEQUENCE</scope>
    <source>
        <strain evidence="1">BPL698</strain>
    </source>
</reference>
<sequence length="317" mass="36346">MGTDESRPKPLRNTPDHERSQLGQSFTILVSQDEGRMLSVRRHRARNIEWQEFLLPDGTRYFSSPTLHIVADLRNTEKLDAITTFLFGRDTGILPPPEWELWIRDASESTREFIPLKAWIHHGERMLVFVRPASDLGDLVNENIDRMESEYQYWLFMMSHPVHSFLSPRSVSDAIDALTWIYTSRLVMSTYAFPPPFSQEECQELLTQLRSFSHMSGQAMSLVRVVSTVLVRVVAWKQGRHWSPVTCQDPKSINNDNVPLTGFSHLRIAGDHIYSFVCSAFPIISSDHCVIQVSARELAYVAVVLPILCLSLARWFA</sequence>
<organism evidence="1 2">
    <name type="scientific">Russula earlei</name>
    <dbReference type="NCBI Taxonomy" id="71964"/>
    <lineage>
        <taxon>Eukaryota</taxon>
        <taxon>Fungi</taxon>
        <taxon>Dikarya</taxon>
        <taxon>Basidiomycota</taxon>
        <taxon>Agaricomycotina</taxon>
        <taxon>Agaricomycetes</taxon>
        <taxon>Russulales</taxon>
        <taxon>Russulaceae</taxon>
        <taxon>Russula</taxon>
    </lineage>
</organism>
<evidence type="ECO:0000313" key="2">
    <source>
        <dbReference type="Proteomes" id="UP001207468"/>
    </source>
</evidence>
<comment type="caution">
    <text evidence="1">The sequence shown here is derived from an EMBL/GenBank/DDBJ whole genome shotgun (WGS) entry which is preliminary data.</text>
</comment>
<dbReference type="Proteomes" id="UP001207468">
    <property type="component" value="Unassembled WGS sequence"/>
</dbReference>
<keyword evidence="2" id="KW-1185">Reference proteome</keyword>
<protein>
    <submittedName>
        <fullName evidence="1">Uncharacterized protein</fullName>
    </submittedName>
</protein>
<name>A0ACC0UB85_9AGAM</name>
<evidence type="ECO:0000313" key="1">
    <source>
        <dbReference type="EMBL" id="KAI9508969.1"/>
    </source>
</evidence>